<sequence length="476" mass="52973">MFNSRGLLALNLFTIVLLLNLHLGILVSSFSNDPLTQQKLDRVGKLPGQTFNVGFEHYSGYVTVNKESERALFYWFIEAVEDPDSKPLVLWLNGGPGCSSIAFGEAEEIGPFHIKPDSKTLYLNPYSWNQVANLLFIDSPVGVGYSYSNTSSDLLSNGDKRTAEDSLQFLLNWFERFPQYKGRDFYISGESYAGHYVPQLSQAIVKHNSASKEKAINLKGYLVGNALTDDHHDHLGLFQFMWSAGLISDETYKLLNELCVSQPFIHSSSSCDKVLDIASEELGDIDPYSIYTPACHANGSQTNQLQKRKHIVGHISQKYDPCTEKHSIVYFNSPEVKQALHVNVDCAPSIWETCSEVVGANWKDSPISVLDVYQELIESGLRIWVLSGDTDAVIPITSTRYSIDALKLPTRGPWHAWYDDGEVGGWTQEYDGLTFVSVRGAGHEVPLHRPKQALTILKSFLAGSSMSSSLKLVSDS</sequence>
<feature type="signal peptide" evidence="10">
    <location>
        <begin position="1"/>
        <end position="29"/>
    </location>
</feature>
<dbReference type="InterPro" id="IPR018202">
    <property type="entry name" value="Ser_caboxypep_ser_AS"/>
</dbReference>
<evidence type="ECO:0000313" key="12">
    <source>
        <dbReference type="Proteomes" id="UP000525078"/>
    </source>
</evidence>
<evidence type="ECO:0000256" key="2">
    <source>
        <dbReference type="ARBA" id="ARBA00009431"/>
    </source>
</evidence>
<evidence type="ECO:0000256" key="8">
    <source>
        <dbReference type="ARBA" id="ARBA00023157"/>
    </source>
</evidence>
<comment type="caution">
    <text evidence="11">The sequence shown here is derived from an EMBL/GenBank/DDBJ whole genome shotgun (WGS) entry which is preliminary data.</text>
</comment>
<dbReference type="GO" id="GO:0005576">
    <property type="term" value="C:extracellular region"/>
    <property type="evidence" value="ECO:0007669"/>
    <property type="project" value="UniProtKB-SubCell"/>
</dbReference>
<dbReference type="PROSITE" id="PS00131">
    <property type="entry name" value="CARBOXYPEPT_SER_SER"/>
    <property type="match status" value="1"/>
</dbReference>
<proteinExistence type="inferred from homology"/>
<evidence type="ECO:0000256" key="10">
    <source>
        <dbReference type="RuleBase" id="RU361156"/>
    </source>
</evidence>
<evidence type="ECO:0000256" key="4">
    <source>
        <dbReference type="ARBA" id="ARBA00022645"/>
    </source>
</evidence>
<comment type="similarity">
    <text evidence="2 10">Belongs to the peptidase S10 family.</text>
</comment>
<dbReference type="InterPro" id="IPR029058">
    <property type="entry name" value="AB_hydrolase_fold"/>
</dbReference>
<dbReference type="Pfam" id="PF00450">
    <property type="entry name" value="Peptidase_S10"/>
    <property type="match status" value="1"/>
</dbReference>
<dbReference type="Proteomes" id="UP000525078">
    <property type="component" value="Unassembled WGS sequence"/>
</dbReference>
<dbReference type="PANTHER" id="PTHR11802:SF32">
    <property type="entry name" value="SERINE CARBOXYPEPTIDASE-LIKE 29"/>
    <property type="match status" value="1"/>
</dbReference>
<dbReference type="PRINTS" id="PR00724">
    <property type="entry name" value="CRBOXYPTASEC"/>
</dbReference>
<evidence type="ECO:0000256" key="5">
    <source>
        <dbReference type="ARBA" id="ARBA00022670"/>
    </source>
</evidence>
<comment type="subcellular location">
    <subcellularLocation>
        <location evidence="1">Secreted</location>
    </subcellularLocation>
</comment>
<dbReference type="OrthoDB" id="443318at2759"/>
<evidence type="ECO:0000256" key="9">
    <source>
        <dbReference type="ARBA" id="ARBA00023180"/>
    </source>
</evidence>
<keyword evidence="5 10" id="KW-0645">Protease</keyword>
<evidence type="ECO:0000256" key="7">
    <source>
        <dbReference type="ARBA" id="ARBA00022801"/>
    </source>
</evidence>
<dbReference type="FunFam" id="3.40.50.11320:FF:000001">
    <property type="entry name" value="Carboxypeptidase"/>
    <property type="match status" value="1"/>
</dbReference>
<evidence type="ECO:0000256" key="3">
    <source>
        <dbReference type="ARBA" id="ARBA00022525"/>
    </source>
</evidence>
<dbReference type="EC" id="3.4.16.-" evidence="10"/>
<keyword evidence="6 10" id="KW-0732">Signal</keyword>
<dbReference type="GO" id="GO:0006508">
    <property type="term" value="P:proteolysis"/>
    <property type="evidence" value="ECO:0007669"/>
    <property type="project" value="UniProtKB-KW"/>
</dbReference>
<name>A0A7J6FI80_CANSA</name>
<dbReference type="PANTHER" id="PTHR11802">
    <property type="entry name" value="SERINE PROTEASE FAMILY S10 SERINE CARBOXYPEPTIDASE"/>
    <property type="match status" value="1"/>
</dbReference>
<gene>
    <name evidence="11" type="ORF">F8388_016139</name>
</gene>
<keyword evidence="8" id="KW-1015">Disulfide bond</keyword>
<dbReference type="SUPFAM" id="SSF53474">
    <property type="entry name" value="alpha/beta-Hydrolases"/>
    <property type="match status" value="1"/>
</dbReference>
<dbReference type="InterPro" id="IPR033124">
    <property type="entry name" value="Ser_caboxypep_his_AS"/>
</dbReference>
<evidence type="ECO:0000256" key="6">
    <source>
        <dbReference type="ARBA" id="ARBA00022729"/>
    </source>
</evidence>
<feature type="chain" id="PRO_5029933181" description="Carboxypeptidase" evidence="10">
    <location>
        <begin position="30"/>
        <end position="476"/>
    </location>
</feature>
<dbReference type="AlphaFoldDB" id="A0A7J6FI80"/>
<keyword evidence="4 10" id="KW-0121">Carboxypeptidase</keyword>
<dbReference type="GO" id="GO:0005773">
    <property type="term" value="C:vacuole"/>
    <property type="evidence" value="ECO:0007669"/>
    <property type="project" value="TreeGrafter"/>
</dbReference>
<keyword evidence="3" id="KW-0964">Secreted</keyword>
<accession>A0A7J6FI80</accession>
<dbReference type="Gene3D" id="6.10.250.940">
    <property type="match status" value="1"/>
</dbReference>
<dbReference type="Gene3D" id="3.40.50.1820">
    <property type="entry name" value="alpha/beta hydrolase"/>
    <property type="match status" value="1"/>
</dbReference>
<dbReference type="InterPro" id="IPR001563">
    <property type="entry name" value="Peptidase_S10"/>
</dbReference>
<reference evidence="11 12" key="1">
    <citation type="journal article" date="2020" name="bioRxiv">
        <title>Sequence and annotation of 42 cannabis genomes reveals extensive copy number variation in cannabinoid synthesis and pathogen resistance genes.</title>
        <authorList>
            <person name="Mckernan K.J."/>
            <person name="Helbert Y."/>
            <person name="Kane L.T."/>
            <person name="Ebling H."/>
            <person name="Zhang L."/>
            <person name="Liu B."/>
            <person name="Eaton Z."/>
            <person name="Mclaughlin S."/>
            <person name="Kingan S."/>
            <person name="Baybayan P."/>
            <person name="Concepcion G."/>
            <person name="Jordan M."/>
            <person name="Riva A."/>
            <person name="Barbazuk W."/>
            <person name="Harkins T."/>
        </authorList>
    </citation>
    <scope>NUCLEOTIDE SEQUENCE [LARGE SCALE GENOMIC DNA]</scope>
    <source>
        <strain evidence="12">cv. Jamaican Lion 4</strain>
        <tissue evidence="11">Leaf</tissue>
    </source>
</reference>
<dbReference type="PROSITE" id="PS00560">
    <property type="entry name" value="CARBOXYPEPT_SER_HIS"/>
    <property type="match status" value="1"/>
</dbReference>
<evidence type="ECO:0000256" key="1">
    <source>
        <dbReference type="ARBA" id="ARBA00004613"/>
    </source>
</evidence>
<organism evidence="11 12">
    <name type="scientific">Cannabis sativa</name>
    <name type="common">Hemp</name>
    <name type="synonym">Marijuana</name>
    <dbReference type="NCBI Taxonomy" id="3483"/>
    <lineage>
        <taxon>Eukaryota</taxon>
        <taxon>Viridiplantae</taxon>
        <taxon>Streptophyta</taxon>
        <taxon>Embryophyta</taxon>
        <taxon>Tracheophyta</taxon>
        <taxon>Spermatophyta</taxon>
        <taxon>Magnoliopsida</taxon>
        <taxon>eudicotyledons</taxon>
        <taxon>Gunneridae</taxon>
        <taxon>Pentapetalae</taxon>
        <taxon>rosids</taxon>
        <taxon>fabids</taxon>
        <taxon>Rosales</taxon>
        <taxon>Cannabaceae</taxon>
        <taxon>Cannabis</taxon>
    </lineage>
</organism>
<dbReference type="Gene3D" id="3.40.50.11320">
    <property type="match status" value="1"/>
</dbReference>
<keyword evidence="9" id="KW-0325">Glycoprotein</keyword>
<dbReference type="GO" id="GO:0004185">
    <property type="term" value="F:serine-type carboxypeptidase activity"/>
    <property type="evidence" value="ECO:0007669"/>
    <property type="project" value="UniProtKB-UniRule"/>
</dbReference>
<protein>
    <recommendedName>
        <fullName evidence="10">Carboxypeptidase</fullName>
        <ecNumber evidence="10">3.4.16.-</ecNumber>
    </recommendedName>
</protein>
<evidence type="ECO:0000313" key="11">
    <source>
        <dbReference type="EMBL" id="KAF4370402.1"/>
    </source>
</evidence>
<dbReference type="FunFam" id="3.40.50.1820:FF:000579">
    <property type="entry name" value="Carboxypeptidase"/>
    <property type="match status" value="1"/>
</dbReference>
<dbReference type="EMBL" id="JAATIP010000118">
    <property type="protein sequence ID" value="KAF4370402.1"/>
    <property type="molecule type" value="Genomic_DNA"/>
</dbReference>
<keyword evidence="7 10" id="KW-0378">Hydrolase</keyword>